<dbReference type="InterPro" id="IPR029044">
    <property type="entry name" value="Nucleotide-diphossugar_trans"/>
</dbReference>
<dbReference type="PANTHER" id="PTHR48090">
    <property type="entry name" value="UNDECAPRENYL-PHOSPHATE 4-DEOXY-4-FORMAMIDO-L-ARABINOSE TRANSFERASE-RELATED"/>
    <property type="match status" value="1"/>
</dbReference>
<name>A0A0F8WL87_9ZZZZ</name>
<sequence length="311" mass="35714">NWLSPEDVLDLLELEGFQPIRNWQEYLWPAWTPVVHTFFNRFLVKLWPFRLVALSNFAVARLQPRPWPADKPEPKVSVVVAARNEAGNIEDIFKRTPEMGSGTELIFVEGGSSDNTFEAIEKAIAAHPEREASIYRQTGTGKGDAVRLGFEKAAGDVLMILDADMTVAPEDLPRFYEALRDGRGEFINGVRLVYPMQKRAMRLVNLIGNKFFSLMFSWILGQPIKDTLCGTKVLMREDYERIKASRSYFGDFDPFGDFDLIFGAAKLNLKIVDVPIRYRERTYGDTNIRRWTHGWLLLKMVAFSLLRIKFI</sequence>
<organism evidence="2">
    <name type="scientific">marine sediment metagenome</name>
    <dbReference type="NCBI Taxonomy" id="412755"/>
    <lineage>
        <taxon>unclassified sequences</taxon>
        <taxon>metagenomes</taxon>
        <taxon>ecological metagenomes</taxon>
    </lineage>
</organism>
<accession>A0A0F8WL87</accession>
<dbReference type="Pfam" id="PF00535">
    <property type="entry name" value="Glycos_transf_2"/>
    <property type="match status" value="1"/>
</dbReference>
<dbReference type="EMBL" id="LAZR01064380">
    <property type="protein sequence ID" value="KKK57642.1"/>
    <property type="molecule type" value="Genomic_DNA"/>
</dbReference>
<dbReference type="AlphaFoldDB" id="A0A0F8WL87"/>
<evidence type="ECO:0000313" key="2">
    <source>
        <dbReference type="EMBL" id="KKK57642.1"/>
    </source>
</evidence>
<comment type="caution">
    <text evidence="2">The sequence shown here is derived from an EMBL/GenBank/DDBJ whole genome shotgun (WGS) entry which is preliminary data.</text>
</comment>
<proteinExistence type="predicted"/>
<dbReference type="PANTHER" id="PTHR48090:SF7">
    <property type="entry name" value="RFBJ PROTEIN"/>
    <property type="match status" value="1"/>
</dbReference>
<gene>
    <name evidence="2" type="ORF">LCGC14_3052410</name>
</gene>
<reference evidence="2" key="1">
    <citation type="journal article" date="2015" name="Nature">
        <title>Complex archaea that bridge the gap between prokaryotes and eukaryotes.</title>
        <authorList>
            <person name="Spang A."/>
            <person name="Saw J.H."/>
            <person name="Jorgensen S.L."/>
            <person name="Zaremba-Niedzwiedzka K."/>
            <person name="Martijn J."/>
            <person name="Lind A.E."/>
            <person name="van Eijk R."/>
            <person name="Schleper C."/>
            <person name="Guy L."/>
            <person name="Ettema T.J."/>
        </authorList>
    </citation>
    <scope>NUCLEOTIDE SEQUENCE</scope>
</reference>
<dbReference type="Gene3D" id="3.90.550.10">
    <property type="entry name" value="Spore Coat Polysaccharide Biosynthesis Protein SpsA, Chain A"/>
    <property type="match status" value="1"/>
</dbReference>
<dbReference type="SUPFAM" id="SSF53448">
    <property type="entry name" value="Nucleotide-diphospho-sugar transferases"/>
    <property type="match status" value="1"/>
</dbReference>
<evidence type="ECO:0000259" key="1">
    <source>
        <dbReference type="Pfam" id="PF00535"/>
    </source>
</evidence>
<dbReference type="CDD" id="cd04179">
    <property type="entry name" value="DPM_DPG-synthase_like"/>
    <property type="match status" value="1"/>
</dbReference>
<feature type="domain" description="Glycosyltransferase 2-like" evidence="1">
    <location>
        <begin position="77"/>
        <end position="216"/>
    </location>
</feature>
<dbReference type="InterPro" id="IPR050256">
    <property type="entry name" value="Glycosyltransferase_2"/>
</dbReference>
<dbReference type="InterPro" id="IPR001173">
    <property type="entry name" value="Glyco_trans_2-like"/>
</dbReference>
<feature type="non-terminal residue" evidence="2">
    <location>
        <position position="1"/>
    </location>
</feature>
<protein>
    <recommendedName>
        <fullName evidence="1">Glycosyltransferase 2-like domain-containing protein</fullName>
    </recommendedName>
</protein>